<dbReference type="CDD" id="cd00038">
    <property type="entry name" value="CAP_ED"/>
    <property type="match status" value="1"/>
</dbReference>
<dbReference type="eggNOG" id="COG0664">
    <property type="taxonomic scope" value="Bacteria"/>
</dbReference>
<dbReference type="InterPro" id="IPR018490">
    <property type="entry name" value="cNMP-bd_dom_sf"/>
</dbReference>
<name>A0A085ZFJ6_9FLAO</name>
<dbReference type="AlphaFoldDB" id="A0A085ZFJ6"/>
<dbReference type="PROSITE" id="PS50042">
    <property type="entry name" value="CNMP_BINDING_3"/>
    <property type="match status" value="1"/>
</dbReference>
<evidence type="ECO:0000259" key="1">
    <source>
        <dbReference type="PROSITE" id="PS50042"/>
    </source>
</evidence>
<accession>A0A085ZFJ6</accession>
<reference evidence="2 3" key="1">
    <citation type="submission" date="2014-07" db="EMBL/GenBank/DDBJ databases">
        <title>Genome of Flavobacterium reichenbachii LMG 25512.</title>
        <authorList>
            <person name="Stropko S.J."/>
            <person name="Pipes S.E."/>
            <person name="Newman J.D."/>
        </authorList>
    </citation>
    <scope>NUCLEOTIDE SEQUENCE [LARGE SCALE GENOMIC DNA]</scope>
    <source>
        <strain evidence="2 3">LMG 25512</strain>
    </source>
</reference>
<proteinExistence type="predicted"/>
<dbReference type="InterPro" id="IPR000595">
    <property type="entry name" value="cNMP-bd_dom"/>
</dbReference>
<dbReference type="OrthoDB" id="758145at2"/>
<dbReference type="Pfam" id="PF00027">
    <property type="entry name" value="cNMP_binding"/>
    <property type="match status" value="1"/>
</dbReference>
<protein>
    <submittedName>
        <fullName evidence="2">Cyclic nucleotide-binding protein</fullName>
    </submittedName>
</protein>
<dbReference type="RefSeq" id="WP_035688576.1">
    <property type="nucleotide sequence ID" value="NZ_JPRL01000002.1"/>
</dbReference>
<keyword evidence="3" id="KW-1185">Reference proteome</keyword>
<evidence type="ECO:0000313" key="3">
    <source>
        <dbReference type="Proteomes" id="UP000028715"/>
    </source>
</evidence>
<gene>
    <name evidence="2" type="ORF">IW19_20065</name>
</gene>
<feature type="domain" description="Cyclic nucleotide-binding" evidence="1">
    <location>
        <begin position="10"/>
        <end position="113"/>
    </location>
</feature>
<dbReference type="EMBL" id="JPRL01000002">
    <property type="protein sequence ID" value="KFF03210.1"/>
    <property type="molecule type" value="Genomic_DNA"/>
</dbReference>
<dbReference type="Gene3D" id="2.60.120.10">
    <property type="entry name" value="Jelly Rolls"/>
    <property type="match status" value="1"/>
</dbReference>
<comment type="caution">
    <text evidence="2">The sequence shown here is derived from an EMBL/GenBank/DDBJ whole genome shotgun (WGS) entry which is preliminary data.</text>
</comment>
<dbReference type="Proteomes" id="UP000028715">
    <property type="component" value="Unassembled WGS sequence"/>
</dbReference>
<sequence length="190" mass="22265">MDELINFLLQFGNLNEQQIDCILDKCIEHEIKREEYYQEAGKIPREFAFLFQGVFRVSYYNSKGDEVTKYFLDENHFVVDLDNYNQNSPSPEYIQAVTDCKYVTLSREALKELSMTITVWDDIMNQVISKALVEKVSKISMMMAEDATERYLNFFNRFPKLANRVPLSYLASYLGITQSSLSRIRRSINT</sequence>
<dbReference type="InterPro" id="IPR014710">
    <property type="entry name" value="RmlC-like_jellyroll"/>
</dbReference>
<dbReference type="SUPFAM" id="SSF51206">
    <property type="entry name" value="cAMP-binding domain-like"/>
    <property type="match status" value="1"/>
</dbReference>
<evidence type="ECO:0000313" key="2">
    <source>
        <dbReference type="EMBL" id="KFF03210.1"/>
    </source>
</evidence>
<organism evidence="2 3">
    <name type="scientific">Flavobacterium reichenbachii</name>
    <dbReference type="NCBI Taxonomy" id="362418"/>
    <lineage>
        <taxon>Bacteria</taxon>
        <taxon>Pseudomonadati</taxon>
        <taxon>Bacteroidota</taxon>
        <taxon>Flavobacteriia</taxon>
        <taxon>Flavobacteriales</taxon>
        <taxon>Flavobacteriaceae</taxon>
        <taxon>Flavobacterium</taxon>
    </lineage>
</organism>
<dbReference type="STRING" id="362418.IW19_20065"/>